<feature type="binding site" evidence="2">
    <location>
        <position position="84"/>
    </location>
    <ligand>
        <name>substrate</name>
    </ligand>
</feature>
<dbReference type="GO" id="GO:0005737">
    <property type="term" value="C:cytoplasm"/>
    <property type="evidence" value="ECO:0007669"/>
    <property type="project" value="TreeGrafter"/>
</dbReference>
<evidence type="ECO:0000259" key="4">
    <source>
        <dbReference type="Pfam" id="PF01712"/>
    </source>
</evidence>
<evidence type="ECO:0000256" key="2">
    <source>
        <dbReference type="PIRSR" id="PIRSR000705-2"/>
    </source>
</evidence>
<evidence type="ECO:0000313" key="5">
    <source>
        <dbReference type="EMBL" id="HGE75776.1"/>
    </source>
</evidence>
<feature type="binding site" evidence="2">
    <location>
        <position position="43"/>
    </location>
    <ligand>
        <name>substrate</name>
    </ligand>
</feature>
<dbReference type="AlphaFoldDB" id="A0A7V3RFL7"/>
<keyword evidence="3" id="KW-0547">Nucleotide-binding</keyword>
<feature type="binding site" evidence="2">
    <location>
        <position position="54"/>
    </location>
    <ligand>
        <name>substrate</name>
    </ligand>
</feature>
<dbReference type="InterPro" id="IPR002624">
    <property type="entry name" value="DCK/DGK"/>
</dbReference>
<keyword evidence="5" id="KW-0418">Kinase</keyword>
<gene>
    <name evidence="5" type="ORF">ENX73_06610</name>
</gene>
<proteinExistence type="predicted"/>
<dbReference type="InterPro" id="IPR050566">
    <property type="entry name" value="Deoxyribonucleoside_kinase"/>
</dbReference>
<feature type="binding site" evidence="3">
    <location>
        <begin position="7"/>
        <end position="15"/>
    </location>
    <ligand>
        <name>ATP</name>
        <dbReference type="ChEBI" id="CHEBI:30616"/>
    </ligand>
</feature>
<name>A0A7V3RFL7_9BACT</name>
<dbReference type="Pfam" id="PF01712">
    <property type="entry name" value="dNK"/>
    <property type="match status" value="1"/>
</dbReference>
<evidence type="ECO:0000256" key="3">
    <source>
        <dbReference type="PIRSR" id="PIRSR000705-3"/>
    </source>
</evidence>
<dbReference type="PANTHER" id="PTHR10513">
    <property type="entry name" value="DEOXYNUCLEOSIDE KINASE"/>
    <property type="match status" value="1"/>
</dbReference>
<dbReference type="InterPro" id="IPR031314">
    <property type="entry name" value="DNK_dom"/>
</dbReference>
<feature type="domain" description="Deoxynucleoside kinase" evidence="4">
    <location>
        <begin position="3"/>
        <end position="198"/>
    </location>
</feature>
<dbReference type="PANTHER" id="PTHR10513:SF35">
    <property type="entry name" value="DEOXYADENOSINE KINASE"/>
    <property type="match status" value="1"/>
</dbReference>
<dbReference type="GO" id="GO:0019136">
    <property type="term" value="F:deoxynucleoside kinase activity"/>
    <property type="evidence" value="ECO:0007669"/>
    <property type="project" value="InterPro"/>
</dbReference>
<accession>A0A7V3RFL7</accession>
<dbReference type="PIRSF" id="PIRSF000705">
    <property type="entry name" value="DNK"/>
    <property type="match status" value="1"/>
</dbReference>
<keyword evidence="3" id="KW-0067">ATP-binding</keyword>
<keyword evidence="5" id="KW-0808">Transferase</keyword>
<feature type="binding site" evidence="2">
    <location>
        <position position="79"/>
    </location>
    <ligand>
        <name>substrate</name>
    </ligand>
</feature>
<reference evidence="5" key="1">
    <citation type="journal article" date="2020" name="mSystems">
        <title>Genome- and Community-Level Interaction Insights into Carbon Utilization and Element Cycling Functions of Hydrothermarchaeota in Hydrothermal Sediment.</title>
        <authorList>
            <person name="Zhou Z."/>
            <person name="Liu Y."/>
            <person name="Xu W."/>
            <person name="Pan J."/>
            <person name="Luo Z.H."/>
            <person name="Li M."/>
        </authorList>
    </citation>
    <scope>NUCLEOTIDE SEQUENCE [LARGE SCALE GENOMIC DNA]</scope>
    <source>
        <strain evidence="5">SpSt-966</strain>
    </source>
</reference>
<dbReference type="CDD" id="cd01673">
    <property type="entry name" value="dNK"/>
    <property type="match status" value="1"/>
</dbReference>
<dbReference type="Gene3D" id="3.40.50.300">
    <property type="entry name" value="P-loop containing nucleotide triphosphate hydrolases"/>
    <property type="match status" value="1"/>
</dbReference>
<sequence length="203" mass="23622">MIIGVCGNIGAGKSTIIEILEKEAGYVPVYETVEENPYLADFYKDMKKWAFHSQLFFLIKRFDFLKRVDPLGGFILEDRTIDEDVEIFARNLHEMGYISDKDWNTYIELFKTFSDHLPKPSGLIYLNASLETLKEHVKRRGRTFENKISDDYLERLNALYSRWISNTTTPVLKIDCDSVDFVVSKKDRIEIIQKISKFANSLS</sequence>
<evidence type="ECO:0000256" key="1">
    <source>
        <dbReference type="PIRSR" id="PIRSR000705-1"/>
    </source>
</evidence>
<dbReference type="GO" id="GO:0005524">
    <property type="term" value="F:ATP binding"/>
    <property type="evidence" value="ECO:0007669"/>
    <property type="project" value="UniProtKB-KW"/>
</dbReference>
<feature type="binding site" evidence="2">
    <location>
        <position position="31"/>
    </location>
    <ligand>
        <name>substrate</name>
    </ligand>
</feature>
<dbReference type="EMBL" id="DTPE01000263">
    <property type="protein sequence ID" value="HGE75776.1"/>
    <property type="molecule type" value="Genomic_DNA"/>
</dbReference>
<dbReference type="InterPro" id="IPR027417">
    <property type="entry name" value="P-loop_NTPase"/>
</dbReference>
<feature type="active site" description="Proton acceptor" evidence="1">
    <location>
        <position position="78"/>
    </location>
</feature>
<dbReference type="SUPFAM" id="SSF52540">
    <property type="entry name" value="P-loop containing nucleoside triphosphate hydrolases"/>
    <property type="match status" value="1"/>
</dbReference>
<protein>
    <submittedName>
        <fullName evidence="5">Deoxynucleoside kinase</fullName>
    </submittedName>
</protein>
<feature type="binding site" evidence="2">
    <location>
        <position position="145"/>
    </location>
    <ligand>
        <name>substrate</name>
    </ligand>
</feature>
<comment type="caution">
    <text evidence="5">The sequence shown here is derived from an EMBL/GenBank/DDBJ whole genome shotgun (WGS) entry which is preliminary data.</text>
</comment>
<organism evidence="5">
    <name type="scientific">Mesoaciditoga lauensis</name>
    <dbReference type="NCBI Taxonomy" id="1495039"/>
    <lineage>
        <taxon>Bacteria</taxon>
        <taxon>Thermotogati</taxon>
        <taxon>Thermotogota</taxon>
        <taxon>Thermotogae</taxon>
        <taxon>Mesoaciditogales</taxon>
        <taxon>Mesoaciditogaceae</taxon>
        <taxon>Mesoaciditoga</taxon>
    </lineage>
</organism>